<evidence type="ECO:0000256" key="1">
    <source>
        <dbReference type="SAM" id="MobiDB-lite"/>
    </source>
</evidence>
<dbReference type="EMBL" id="HBIZ01023901">
    <property type="protein sequence ID" value="CAE0762494.1"/>
    <property type="molecule type" value="Transcribed_RNA"/>
</dbReference>
<organism evidence="2">
    <name type="scientific">Chrysotila carterae</name>
    <name type="common">Marine alga</name>
    <name type="synonym">Syracosphaera carterae</name>
    <dbReference type="NCBI Taxonomy" id="13221"/>
    <lineage>
        <taxon>Eukaryota</taxon>
        <taxon>Haptista</taxon>
        <taxon>Haptophyta</taxon>
        <taxon>Prymnesiophyceae</taxon>
        <taxon>Isochrysidales</taxon>
        <taxon>Isochrysidaceae</taxon>
        <taxon>Chrysotila</taxon>
    </lineage>
</organism>
<gene>
    <name evidence="2" type="ORF">PCAR00345_LOCUS15106</name>
</gene>
<protein>
    <submittedName>
        <fullName evidence="2">Uncharacterized protein</fullName>
    </submittedName>
</protein>
<proteinExistence type="predicted"/>
<name>A0A7S4BDH9_CHRCT</name>
<accession>A0A7S4BDH9</accession>
<feature type="compositionally biased region" description="Basic residues" evidence="1">
    <location>
        <begin position="381"/>
        <end position="413"/>
    </location>
</feature>
<sequence>MREGQSKSVWHWANGGVHCCGNGTRAGGGGGSGSGDGGVCGDGVCGVCGSGVGACVGTSAPWWASNPSMCARRVGGVRRCATRRLSLYHVRSPARGVSPASMAMAVWILLNNTLIKFGPATAVSLALNETPVVLRGPRHYASFVCSLLAVQLAPKDVVYAAAGRPQLRAVLTAAVALYKLRKACFVVEAVESLAPCSCPRLLLGAILMYLVIDGTGLARKATNVVTAGADGTAVVWSLRGCCYELISLVFAFERALRPNLLLLIVLLQARHMSRSSSAFAHLGLEIAAAHAEQCARAIALLYLCHRYDVLTKIVHAVRATREALTPKRTPAQTPLSPEAFIEAFPEVFPESFTETSPGTLSRRFSGASPAPLRDTETEGVRRRRSRPHTHRHGHHDRRHHHDRHFHGHHHGHW</sequence>
<evidence type="ECO:0000313" key="2">
    <source>
        <dbReference type="EMBL" id="CAE0762494.1"/>
    </source>
</evidence>
<reference evidence="2" key="1">
    <citation type="submission" date="2021-01" db="EMBL/GenBank/DDBJ databases">
        <authorList>
            <person name="Corre E."/>
            <person name="Pelletier E."/>
            <person name="Niang G."/>
            <person name="Scheremetjew M."/>
            <person name="Finn R."/>
            <person name="Kale V."/>
            <person name="Holt S."/>
            <person name="Cochrane G."/>
            <person name="Meng A."/>
            <person name="Brown T."/>
            <person name="Cohen L."/>
        </authorList>
    </citation>
    <scope>NUCLEOTIDE SEQUENCE</scope>
    <source>
        <strain evidence="2">CCMP645</strain>
    </source>
</reference>
<feature type="region of interest" description="Disordered" evidence="1">
    <location>
        <begin position="352"/>
        <end position="413"/>
    </location>
</feature>
<dbReference type="AlphaFoldDB" id="A0A7S4BDH9"/>